<dbReference type="OrthoDB" id="292693at2759"/>
<comment type="function">
    <text evidence="3">Required for the function of coenzyme Q in the respiratory chain. May serve as a chaperone or may be involved in the transport of Q6 from its site of synthesis to the catalytic sites of the respiratory complexes.</text>
</comment>
<dbReference type="GO" id="GO:0045333">
    <property type="term" value="P:cellular respiration"/>
    <property type="evidence" value="ECO:0007669"/>
    <property type="project" value="InterPro"/>
</dbReference>
<dbReference type="OMA" id="QLHAAMM"/>
<dbReference type="PANTHER" id="PTHR12901:SF10">
    <property type="entry name" value="COENZYME Q-BINDING PROTEIN COQ10, MITOCHONDRIAL"/>
    <property type="match status" value="1"/>
</dbReference>
<organism evidence="5 6">
    <name type="scientific">Ajellomyces capsulatus (strain H143)</name>
    <name type="common">Darling's disease fungus</name>
    <name type="synonym">Histoplasma capsulatum</name>
    <dbReference type="NCBI Taxonomy" id="544712"/>
    <lineage>
        <taxon>Eukaryota</taxon>
        <taxon>Fungi</taxon>
        <taxon>Dikarya</taxon>
        <taxon>Ascomycota</taxon>
        <taxon>Pezizomycotina</taxon>
        <taxon>Eurotiomycetes</taxon>
        <taxon>Eurotiomycetidae</taxon>
        <taxon>Onygenales</taxon>
        <taxon>Ajellomycetaceae</taxon>
        <taxon>Histoplasma</taxon>
    </lineage>
</organism>
<dbReference type="Gene3D" id="3.30.530.20">
    <property type="match status" value="1"/>
</dbReference>
<evidence type="ECO:0000313" key="5">
    <source>
        <dbReference type="EMBL" id="EER42617.1"/>
    </source>
</evidence>
<proteinExistence type="inferred from homology"/>
<dbReference type="Pfam" id="PF03364">
    <property type="entry name" value="Polyketide_cyc"/>
    <property type="match status" value="1"/>
</dbReference>
<dbReference type="GO" id="GO:0005739">
    <property type="term" value="C:mitochondrion"/>
    <property type="evidence" value="ECO:0007669"/>
    <property type="project" value="TreeGrafter"/>
</dbReference>
<comment type="similarity">
    <text evidence="1">Belongs to the COQ10 family.</text>
</comment>
<dbReference type="EMBL" id="GG692421">
    <property type="protein sequence ID" value="EER42617.1"/>
    <property type="molecule type" value="Genomic_DNA"/>
</dbReference>
<evidence type="ECO:0000313" key="6">
    <source>
        <dbReference type="Proteomes" id="UP000002624"/>
    </source>
</evidence>
<protein>
    <submittedName>
        <fullName evidence="5">Cyclase/dehydrase</fullName>
    </submittedName>
</protein>
<dbReference type="AlphaFoldDB" id="C6H8I4"/>
<evidence type="ECO:0000256" key="1">
    <source>
        <dbReference type="ARBA" id="ARBA00006885"/>
    </source>
</evidence>
<dbReference type="Proteomes" id="UP000002624">
    <property type="component" value="Unassembled WGS sequence"/>
</dbReference>
<name>C6H8I4_AJECH</name>
<gene>
    <name evidence="5" type="ORF">HCDG_02515</name>
</gene>
<evidence type="ECO:0000256" key="3">
    <source>
        <dbReference type="ARBA" id="ARBA00024947"/>
    </source>
</evidence>
<comment type="subunit">
    <text evidence="2">Interacts with coenzyme Q.</text>
</comment>
<dbReference type="STRING" id="544712.C6H8I4"/>
<feature type="domain" description="Coenzyme Q-binding protein COQ10 START" evidence="4">
    <location>
        <begin position="66"/>
        <end position="233"/>
    </location>
</feature>
<dbReference type="eggNOG" id="KOG3177">
    <property type="taxonomic scope" value="Eukaryota"/>
</dbReference>
<dbReference type="GO" id="GO:0048039">
    <property type="term" value="F:ubiquinone binding"/>
    <property type="evidence" value="ECO:0007669"/>
    <property type="project" value="InterPro"/>
</dbReference>
<dbReference type="HOGENOM" id="CLU_079653_1_1_1"/>
<evidence type="ECO:0000259" key="4">
    <source>
        <dbReference type="Pfam" id="PF03364"/>
    </source>
</evidence>
<sequence length="247" mass="26563">MRPPNLLLLRRLRCPHTHPPLSTGITTLISSRRFHLPSLPSLPSFTNPISPKPPPPRTLTATRNLAFPPSLLFRTIADIDSYADFLPFLTESTVTVRDARTGYPTNAFLTVGYGPLKETFVSRVTCDAGMWTVGARSGRRGDGGETESGEAGDGGLFEFLDTLWKLRAVGDAVVNGNGNGNGNGGGSGNTYGRGAGMTTVELEVRFQFRSALHAAVMGAVEDQVAGMMIEAFEKRVRDLEKVKVKAG</sequence>
<dbReference type="VEuPathDB" id="FungiDB:HCDG_02515"/>
<dbReference type="PANTHER" id="PTHR12901">
    <property type="entry name" value="SPERM PROTEIN HOMOLOG"/>
    <property type="match status" value="1"/>
</dbReference>
<dbReference type="InterPro" id="IPR023393">
    <property type="entry name" value="START-like_dom_sf"/>
</dbReference>
<dbReference type="InterPro" id="IPR005031">
    <property type="entry name" value="COQ10_START"/>
</dbReference>
<dbReference type="CDD" id="cd07813">
    <property type="entry name" value="COQ10p_like"/>
    <property type="match status" value="1"/>
</dbReference>
<reference evidence="6" key="1">
    <citation type="submission" date="2009-05" db="EMBL/GenBank/DDBJ databases">
        <title>The genome sequence of Ajellomyces capsulatus strain H143.</title>
        <authorList>
            <person name="Champion M."/>
            <person name="Cuomo C.A."/>
            <person name="Ma L.-J."/>
            <person name="Henn M.R."/>
            <person name="Sil A."/>
            <person name="Goldman B."/>
            <person name="Young S.K."/>
            <person name="Kodira C.D."/>
            <person name="Zeng Q."/>
            <person name="Koehrsen M."/>
            <person name="Alvarado L."/>
            <person name="Berlin A.M."/>
            <person name="Borenstein D."/>
            <person name="Chen Z."/>
            <person name="Engels R."/>
            <person name="Freedman E."/>
            <person name="Gellesch M."/>
            <person name="Goldberg J."/>
            <person name="Griggs A."/>
            <person name="Gujja S."/>
            <person name="Heiman D.I."/>
            <person name="Hepburn T.A."/>
            <person name="Howarth C."/>
            <person name="Jen D."/>
            <person name="Larson L."/>
            <person name="Lewis B."/>
            <person name="Mehta T."/>
            <person name="Park D."/>
            <person name="Pearson M."/>
            <person name="Roberts A."/>
            <person name="Saif S."/>
            <person name="Shea T.D."/>
            <person name="Shenoy N."/>
            <person name="Sisk P."/>
            <person name="Stolte C."/>
            <person name="Sykes S."/>
            <person name="Walk T."/>
            <person name="White J."/>
            <person name="Yandava C."/>
            <person name="Klein B."/>
            <person name="McEwen J.G."/>
            <person name="Puccia R."/>
            <person name="Goldman G.H."/>
            <person name="Felipe M.S."/>
            <person name="Nino-Vega G."/>
            <person name="San-Blas G."/>
            <person name="Taylor J.W."/>
            <person name="Mendoza L."/>
            <person name="Galagan J.E."/>
            <person name="Nusbaum C."/>
            <person name="Birren B.W."/>
        </authorList>
    </citation>
    <scope>NUCLEOTIDE SEQUENCE [LARGE SCALE GENOMIC DNA]</scope>
    <source>
        <strain evidence="6">H143</strain>
    </source>
</reference>
<dbReference type="SUPFAM" id="SSF55961">
    <property type="entry name" value="Bet v1-like"/>
    <property type="match status" value="1"/>
</dbReference>
<evidence type="ECO:0000256" key="2">
    <source>
        <dbReference type="ARBA" id="ARBA00011814"/>
    </source>
</evidence>
<dbReference type="InterPro" id="IPR044996">
    <property type="entry name" value="COQ10-like"/>
</dbReference>
<accession>C6H8I4</accession>